<evidence type="ECO:0000259" key="4">
    <source>
        <dbReference type="Pfam" id="PF00808"/>
    </source>
</evidence>
<evidence type="ECO:0000313" key="6">
    <source>
        <dbReference type="Proteomes" id="UP001176961"/>
    </source>
</evidence>
<feature type="domain" description="Transcription factor CBF/NF-Y/archaeal histone" evidence="4">
    <location>
        <begin position="21"/>
        <end position="84"/>
    </location>
</feature>
<reference evidence="5" key="1">
    <citation type="submission" date="2023-07" db="EMBL/GenBank/DDBJ databases">
        <authorList>
            <consortium name="CYATHOMIX"/>
        </authorList>
    </citation>
    <scope>NUCLEOTIDE SEQUENCE</scope>
    <source>
        <strain evidence="5">N/A</strain>
    </source>
</reference>
<dbReference type="Gene3D" id="1.10.20.10">
    <property type="entry name" value="Histone, subunit A"/>
    <property type="match status" value="1"/>
</dbReference>
<organism evidence="5 6">
    <name type="scientific">Cylicocyclus nassatus</name>
    <name type="common">Nematode worm</name>
    <dbReference type="NCBI Taxonomy" id="53992"/>
    <lineage>
        <taxon>Eukaryota</taxon>
        <taxon>Metazoa</taxon>
        <taxon>Ecdysozoa</taxon>
        <taxon>Nematoda</taxon>
        <taxon>Chromadorea</taxon>
        <taxon>Rhabditida</taxon>
        <taxon>Rhabditina</taxon>
        <taxon>Rhabditomorpha</taxon>
        <taxon>Strongyloidea</taxon>
        <taxon>Strongylidae</taxon>
        <taxon>Cylicocyclus</taxon>
    </lineage>
</organism>
<evidence type="ECO:0000256" key="3">
    <source>
        <dbReference type="SAM" id="MobiDB-lite"/>
    </source>
</evidence>
<dbReference type="GO" id="GO:0008622">
    <property type="term" value="C:epsilon DNA polymerase complex"/>
    <property type="evidence" value="ECO:0007669"/>
    <property type="project" value="TreeGrafter"/>
</dbReference>
<dbReference type="Proteomes" id="UP001176961">
    <property type="component" value="Unassembled WGS sequence"/>
</dbReference>
<dbReference type="SUPFAM" id="SSF47113">
    <property type="entry name" value="Histone-fold"/>
    <property type="match status" value="1"/>
</dbReference>
<dbReference type="EMBL" id="CATQJL010000316">
    <property type="protein sequence ID" value="CAJ0608539.1"/>
    <property type="molecule type" value="Genomic_DNA"/>
</dbReference>
<comment type="subcellular location">
    <subcellularLocation>
        <location evidence="1">Nucleus</location>
    </subcellularLocation>
</comment>
<proteinExistence type="predicted"/>
<gene>
    <name evidence="5" type="ORF">CYNAS_LOCUS20522</name>
</gene>
<evidence type="ECO:0000256" key="1">
    <source>
        <dbReference type="ARBA" id="ARBA00004123"/>
    </source>
</evidence>
<name>A0AA36MCZ1_CYLNA</name>
<keyword evidence="2" id="KW-0539">Nucleus</keyword>
<feature type="region of interest" description="Disordered" evidence="3">
    <location>
        <begin position="100"/>
        <end position="169"/>
    </location>
</feature>
<dbReference type="InterPro" id="IPR009072">
    <property type="entry name" value="Histone-fold"/>
</dbReference>
<dbReference type="InterPro" id="IPR050568">
    <property type="entry name" value="Transcr_DNA_Rep_Reg"/>
</dbReference>
<dbReference type="GO" id="GO:0046982">
    <property type="term" value="F:protein heterodimerization activity"/>
    <property type="evidence" value="ECO:0007669"/>
    <property type="project" value="InterPro"/>
</dbReference>
<dbReference type="AlphaFoldDB" id="A0AA36MCZ1"/>
<sequence length="169" mass="18691">MSNEETVEVDAIDLEDMLKCNLPTSRVKKICRLDPDLGMIASDALLFVTKATELFVTELAKASYTQAVLEKRKTIQTKDIDKAIATKQMFEFLDDALTDWPETESSRTKSQSAVVQESIAEEDDGIEEDVGENEEEESAVVEETEDAELALSESMVDSVADTPQMETGT</sequence>
<comment type="caution">
    <text evidence="5">The sequence shown here is derived from an EMBL/GenBank/DDBJ whole genome shotgun (WGS) entry which is preliminary data.</text>
</comment>
<feature type="compositionally biased region" description="Acidic residues" evidence="3">
    <location>
        <begin position="119"/>
        <end position="148"/>
    </location>
</feature>
<protein>
    <recommendedName>
        <fullName evidence="4">Transcription factor CBF/NF-Y/archaeal histone domain-containing protein</fullName>
    </recommendedName>
</protein>
<dbReference type="Pfam" id="PF00808">
    <property type="entry name" value="CBFD_NFYB_HMF"/>
    <property type="match status" value="1"/>
</dbReference>
<dbReference type="PANTHER" id="PTHR10252">
    <property type="entry name" value="HISTONE-LIKE TRANSCRIPTION FACTOR CCAAT-RELATED"/>
    <property type="match status" value="1"/>
</dbReference>
<dbReference type="PANTHER" id="PTHR10252:SF79">
    <property type="entry name" value="DNA POLYMERASE EPSILON SUBUNIT 4"/>
    <property type="match status" value="1"/>
</dbReference>
<dbReference type="InterPro" id="IPR003958">
    <property type="entry name" value="CBFA_NFYB_domain"/>
</dbReference>
<accession>A0AA36MCZ1</accession>
<dbReference type="GO" id="GO:0006261">
    <property type="term" value="P:DNA-templated DNA replication"/>
    <property type="evidence" value="ECO:0007669"/>
    <property type="project" value="TreeGrafter"/>
</dbReference>
<evidence type="ECO:0000256" key="2">
    <source>
        <dbReference type="ARBA" id="ARBA00023242"/>
    </source>
</evidence>
<dbReference type="CDD" id="cd22929">
    <property type="entry name" value="HFD_POLE4-like"/>
    <property type="match status" value="1"/>
</dbReference>
<keyword evidence="6" id="KW-1185">Reference proteome</keyword>
<evidence type="ECO:0000313" key="5">
    <source>
        <dbReference type="EMBL" id="CAJ0608539.1"/>
    </source>
</evidence>